<dbReference type="Pfam" id="PF09723">
    <property type="entry name" value="Zn_ribbon_8"/>
    <property type="match status" value="1"/>
</dbReference>
<dbReference type="AlphaFoldDB" id="A0A420W5V1"/>
<evidence type="ECO:0000313" key="2">
    <source>
        <dbReference type="EMBL" id="RKQ60487.1"/>
    </source>
</evidence>
<name>A0A420W5V1_9BACT</name>
<dbReference type="Gene3D" id="2.20.28.30">
    <property type="entry name" value="RNA polymerase ii, chain L"/>
    <property type="match status" value="1"/>
</dbReference>
<evidence type="ECO:0000259" key="1">
    <source>
        <dbReference type="SMART" id="SM00834"/>
    </source>
</evidence>
<accession>A0A420W5V1</accession>
<sequence length="62" mass="6483">MPIYEFKCKACGNEFEKFVLSYSQIKDVKCPKCGGEVEKKVSACAVGGSSGTSSSGSCTSFG</sequence>
<dbReference type="PANTHER" id="PTHR34404">
    <property type="entry name" value="REGULATORY PROTEIN, FMDB FAMILY"/>
    <property type="match status" value="1"/>
</dbReference>
<keyword evidence="3" id="KW-1185">Reference proteome</keyword>
<dbReference type="SMART" id="SM00834">
    <property type="entry name" value="CxxC_CXXC_SSSS"/>
    <property type="match status" value="1"/>
</dbReference>
<dbReference type="OrthoDB" id="9813321at2"/>
<organism evidence="2 3">
    <name type="scientific">Thermovibrio guaymasensis</name>
    <dbReference type="NCBI Taxonomy" id="240167"/>
    <lineage>
        <taxon>Bacteria</taxon>
        <taxon>Pseudomonadati</taxon>
        <taxon>Aquificota</taxon>
        <taxon>Aquificia</taxon>
        <taxon>Desulfurobacteriales</taxon>
        <taxon>Desulfurobacteriaceae</taxon>
        <taxon>Thermovibrio</taxon>
    </lineage>
</organism>
<reference evidence="2 3" key="1">
    <citation type="submission" date="2018-10" db="EMBL/GenBank/DDBJ databases">
        <title>Genomic Encyclopedia of Type Strains, Phase IV (KMG-IV): sequencing the most valuable type-strain genomes for metagenomic binning, comparative biology and taxonomic classification.</title>
        <authorList>
            <person name="Goeker M."/>
        </authorList>
    </citation>
    <scope>NUCLEOTIDE SEQUENCE [LARGE SCALE GENOMIC DNA]</scope>
    <source>
        <strain evidence="2 3">DSM 15521</strain>
    </source>
</reference>
<comment type="caution">
    <text evidence="2">The sequence shown here is derived from an EMBL/GenBank/DDBJ whole genome shotgun (WGS) entry which is preliminary data.</text>
</comment>
<proteinExistence type="predicted"/>
<protein>
    <submittedName>
        <fullName evidence="2">Putative FmdB family regulatory protein</fullName>
    </submittedName>
</protein>
<dbReference type="Proteomes" id="UP000280881">
    <property type="component" value="Unassembled WGS sequence"/>
</dbReference>
<evidence type="ECO:0000313" key="3">
    <source>
        <dbReference type="Proteomes" id="UP000280881"/>
    </source>
</evidence>
<gene>
    <name evidence="2" type="ORF">C7457_1567</name>
</gene>
<dbReference type="RefSeq" id="WP_121171759.1">
    <property type="nucleotide sequence ID" value="NZ_RBIE01000004.1"/>
</dbReference>
<dbReference type="InterPro" id="IPR013429">
    <property type="entry name" value="Regulatory_FmdB_Zinc_ribbon"/>
</dbReference>
<dbReference type="EMBL" id="RBIE01000004">
    <property type="protein sequence ID" value="RKQ60487.1"/>
    <property type="molecule type" value="Genomic_DNA"/>
</dbReference>
<dbReference type="NCBIfam" id="TIGR02605">
    <property type="entry name" value="CxxC_CxxC_SSSS"/>
    <property type="match status" value="1"/>
</dbReference>
<dbReference type="PANTHER" id="PTHR34404:SF2">
    <property type="entry name" value="CONSERVED SERINE RICH PROTEIN"/>
    <property type="match status" value="1"/>
</dbReference>
<feature type="domain" description="Putative regulatory protein FmdB zinc ribbon" evidence="1">
    <location>
        <begin position="1"/>
        <end position="42"/>
    </location>
</feature>